<reference evidence="28" key="1">
    <citation type="submission" date="2020-03" db="EMBL/GenBank/DDBJ databases">
        <title>Studies in the Genomics of Life Span.</title>
        <authorList>
            <person name="Glass D."/>
        </authorList>
    </citation>
    <scope>NUCLEOTIDE SEQUENCE</scope>
    <source>
        <strain evidence="28">LTLLF</strain>
        <tissue evidence="28">Muscle</tissue>
    </source>
</reference>
<keyword evidence="16" id="KW-0496">Mitochondrion</keyword>
<evidence type="ECO:0000259" key="26">
    <source>
        <dbReference type="PROSITE" id="PS50862"/>
    </source>
</evidence>
<dbReference type="FunFam" id="1.10.287.10:FF:000007">
    <property type="entry name" value="Glycyl-tRNA synthetase"/>
    <property type="match status" value="1"/>
</dbReference>
<dbReference type="Gene3D" id="3.30.930.10">
    <property type="entry name" value="Bira Bifunctional Protein, Domain 2"/>
    <property type="match status" value="1"/>
</dbReference>
<dbReference type="PROSITE" id="PS00762">
    <property type="entry name" value="WHEP_TRS_1"/>
    <property type="match status" value="1"/>
</dbReference>
<dbReference type="FunFam" id="3.30.930.10:FF:000158">
    <property type="entry name" value="Glycyl-tRNA synthetase"/>
    <property type="match status" value="1"/>
</dbReference>
<dbReference type="Pfam" id="PF03129">
    <property type="entry name" value="HGTP_anticodon"/>
    <property type="match status" value="1"/>
</dbReference>
<keyword evidence="17" id="KW-0030">Aminoacyl-tRNA synthetase</keyword>
<evidence type="ECO:0000259" key="27">
    <source>
        <dbReference type="PROSITE" id="PS51185"/>
    </source>
</evidence>
<dbReference type="InterPro" id="IPR002315">
    <property type="entry name" value="tRNA-synt_gly"/>
</dbReference>
<dbReference type="EMBL" id="JAATJU010022554">
    <property type="protein sequence ID" value="KAH0510286.1"/>
    <property type="molecule type" value="Genomic_DNA"/>
</dbReference>
<protein>
    <recommendedName>
        <fullName evidence="8">Glycine--tRNA ligase</fullName>
        <ecNumber evidence="7">6.1.1.14</ecNumber>
    </recommendedName>
    <alternativeName>
        <fullName evidence="19">Diadenosine tetraphosphate synthetase</fullName>
    </alternativeName>
    <alternativeName>
        <fullName evidence="23">Glycyl-tRNA synthetase 1</fullName>
    </alternativeName>
</protein>
<dbReference type="GO" id="GO:0005576">
    <property type="term" value="C:extracellular region"/>
    <property type="evidence" value="ECO:0007669"/>
    <property type="project" value="UniProtKB-SubCell"/>
</dbReference>
<dbReference type="SUPFAM" id="SSF47060">
    <property type="entry name" value="S15/NS1 RNA-binding domain"/>
    <property type="match status" value="1"/>
</dbReference>
<dbReference type="Proteomes" id="UP000710432">
    <property type="component" value="Unassembled WGS sequence"/>
</dbReference>
<evidence type="ECO:0000256" key="7">
    <source>
        <dbReference type="ARBA" id="ARBA00012829"/>
    </source>
</evidence>
<dbReference type="InterPro" id="IPR006195">
    <property type="entry name" value="aa-tRNA-synth_II"/>
</dbReference>
<feature type="domain" description="WHEP-TRS" evidence="27">
    <location>
        <begin position="53"/>
        <end position="109"/>
    </location>
</feature>
<evidence type="ECO:0000313" key="29">
    <source>
        <dbReference type="Proteomes" id="UP000710432"/>
    </source>
</evidence>
<evidence type="ECO:0000256" key="8">
    <source>
        <dbReference type="ARBA" id="ARBA00019404"/>
    </source>
</evidence>
<evidence type="ECO:0000256" key="23">
    <source>
        <dbReference type="ARBA" id="ARBA00082645"/>
    </source>
</evidence>
<dbReference type="FunFam" id="3.30.720.200:FF:000001">
    <property type="entry name" value="Glycine--tRNA ligase 2"/>
    <property type="match status" value="1"/>
</dbReference>
<dbReference type="FunFam" id="3.30.930.10:FF:000010">
    <property type="entry name" value="Glycyl-tRNA synthetase 1"/>
    <property type="match status" value="1"/>
</dbReference>
<dbReference type="Gene3D" id="3.40.50.800">
    <property type="entry name" value="Anticodon-binding domain"/>
    <property type="match status" value="1"/>
</dbReference>
<dbReference type="FunFam" id="3.40.50.800:FF:000004">
    <property type="entry name" value="Glycine--tRNA ligase 2"/>
    <property type="match status" value="1"/>
</dbReference>
<keyword evidence="14" id="KW-0648">Protein biosynthesis</keyword>
<feature type="signal peptide" evidence="25">
    <location>
        <begin position="1"/>
        <end position="26"/>
    </location>
</feature>
<dbReference type="EC" id="6.1.1.14" evidence="7"/>
<comment type="subunit">
    <text evidence="6">Homodimer.</text>
</comment>
<feature type="region of interest" description="Disordered" evidence="24">
    <location>
        <begin position="574"/>
        <end position="606"/>
    </location>
</feature>
<comment type="catalytic activity">
    <reaction evidence="21">
        <text>tRNA(Gly) + glycine + ATP = glycyl-tRNA(Gly) + AMP + diphosphate</text>
        <dbReference type="Rhea" id="RHEA:16013"/>
        <dbReference type="Rhea" id="RHEA-COMP:9664"/>
        <dbReference type="Rhea" id="RHEA-COMP:9683"/>
        <dbReference type="ChEBI" id="CHEBI:30616"/>
        <dbReference type="ChEBI" id="CHEBI:33019"/>
        <dbReference type="ChEBI" id="CHEBI:57305"/>
        <dbReference type="ChEBI" id="CHEBI:78442"/>
        <dbReference type="ChEBI" id="CHEBI:78522"/>
        <dbReference type="ChEBI" id="CHEBI:456215"/>
        <dbReference type="EC" id="6.1.1.14"/>
    </reaction>
    <physiologicalReaction direction="left-to-right" evidence="21">
        <dbReference type="Rhea" id="RHEA:16014"/>
    </physiologicalReaction>
</comment>
<comment type="subcellular location">
    <subcellularLocation>
        <location evidence="2">Cell projection</location>
        <location evidence="2">Axon</location>
    </subcellularLocation>
    <subcellularLocation>
        <location evidence="3">Cytoplasm</location>
    </subcellularLocation>
    <subcellularLocation>
        <location evidence="1">Mitochondrion</location>
    </subcellularLocation>
    <subcellularLocation>
        <location evidence="4">Secreted</location>
        <location evidence="4">Extracellular exosome</location>
    </subcellularLocation>
</comment>
<evidence type="ECO:0000256" key="18">
    <source>
        <dbReference type="ARBA" id="ARBA00023273"/>
    </source>
</evidence>
<evidence type="ECO:0000256" key="14">
    <source>
        <dbReference type="ARBA" id="ARBA00022917"/>
    </source>
</evidence>
<dbReference type="SUPFAM" id="SSF52954">
    <property type="entry name" value="Class II aaRS ABD-related"/>
    <property type="match status" value="1"/>
</dbReference>
<dbReference type="GO" id="GO:0030424">
    <property type="term" value="C:axon"/>
    <property type="evidence" value="ECO:0007669"/>
    <property type="project" value="UniProtKB-SubCell"/>
</dbReference>
<evidence type="ECO:0000256" key="21">
    <source>
        <dbReference type="ARBA" id="ARBA00049523"/>
    </source>
</evidence>
<dbReference type="Gene3D" id="3.30.720.200">
    <property type="match status" value="1"/>
</dbReference>
<evidence type="ECO:0000256" key="6">
    <source>
        <dbReference type="ARBA" id="ARBA00011738"/>
    </source>
</evidence>
<organism evidence="28 29">
    <name type="scientific">Microtus ochrogaster</name>
    <name type="common">Prairie vole</name>
    <dbReference type="NCBI Taxonomy" id="79684"/>
    <lineage>
        <taxon>Eukaryota</taxon>
        <taxon>Metazoa</taxon>
        <taxon>Chordata</taxon>
        <taxon>Craniata</taxon>
        <taxon>Vertebrata</taxon>
        <taxon>Euteleostomi</taxon>
        <taxon>Mammalia</taxon>
        <taxon>Eutheria</taxon>
        <taxon>Euarchontoglires</taxon>
        <taxon>Glires</taxon>
        <taxon>Rodentia</taxon>
        <taxon>Myomorpha</taxon>
        <taxon>Muroidea</taxon>
        <taxon>Cricetidae</taxon>
        <taxon>Arvicolinae</taxon>
        <taxon>Microtus</taxon>
    </lineage>
</organism>
<evidence type="ECO:0000256" key="9">
    <source>
        <dbReference type="ARBA" id="ARBA00022490"/>
    </source>
</evidence>
<dbReference type="CDD" id="cd00935">
    <property type="entry name" value="GlyRS_RNA"/>
    <property type="match status" value="1"/>
</dbReference>
<name>A0A8J6GG99_MICOH</name>
<evidence type="ECO:0000256" key="10">
    <source>
        <dbReference type="ARBA" id="ARBA00022598"/>
    </source>
</evidence>
<dbReference type="InterPro" id="IPR027031">
    <property type="entry name" value="Gly-tRNA_synthase/POLG2"/>
</dbReference>
<dbReference type="FunFam" id="3.30.40.230:FF:000001">
    <property type="entry name" value="Glycine--tRNA ligase"/>
    <property type="match status" value="1"/>
</dbReference>
<dbReference type="InterPro" id="IPR002314">
    <property type="entry name" value="aa-tRNA-synt_IIb"/>
</dbReference>
<evidence type="ECO:0000256" key="3">
    <source>
        <dbReference type="ARBA" id="ARBA00004496"/>
    </source>
</evidence>
<comment type="function">
    <text evidence="22">Catalyzes the ATP-dependent ligation of glycine to the 3'-end of its cognate tRNA, via the formation of an aminoacyl-adenylate intermediate (Gly-AMP). Also produces diadenosine tetraphosphate (Ap4A), a universal pleiotropic signaling molecule needed for cell regulation pathways, by direct condensation of 2 ATPs. Thereby, may play a special role in Ap4A homeostasis.</text>
</comment>
<comment type="catalytic activity">
    <reaction evidence="20">
        <text>2 ATP + H(+) = P(1),P(4)-bis(5'-adenosyl) tetraphosphate + diphosphate</text>
        <dbReference type="Rhea" id="RHEA:34935"/>
        <dbReference type="ChEBI" id="CHEBI:15378"/>
        <dbReference type="ChEBI" id="CHEBI:30616"/>
        <dbReference type="ChEBI" id="CHEBI:33019"/>
        <dbReference type="ChEBI" id="CHEBI:58141"/>
    </reaction>
    <physiologicalReaction direction="left-to-right" evidence="20">
        <dbReference type="Rhea" id="RHEA:34936"/>
    </physiologicalReaction>
</comment>
<keyword evidence="13" id="KW-0067">ATP-binding</keyword>
<evidence type="ECO:0000256" key="17">
    <source>
        <dbReference type="ARBA" id="ARBA00023146"/>
    </source>
</evidence>
<evidence type="ECO:0000256" key="11">
    <source>
        <dbReference type="ARBA" id="ARBA00022679"/>
    </source>
</evidence>
<dbReference type="InterPro" id="IPR009068">
    <property type="entry name" value="uS15_NS1_RNA-bd_sf"/>
</dbReference>
<keyword evidence="12" id="KW-0547">Nucleotide-binding</keyword>
<dbReference type="GO" id="GO:0016740">
    <property type="term" value="F:transferase activity"/>
    <property type="evidence" value="ECO:0007669"/>
    <property type="project" value="UniProtKB-KW"/>
</dbReference>
<evidence type="ECO:0000313" key="28">
    <source>
        <dbReference type="EMBL" id="KAH0510286.1"/>
    </source>
</evidence>
<dbReference type="GO" id="GO:0070150">
    <property type="term" value="P:mitochondrial glycyl-tRNA aminoacylation"/>
    <property type="evidence" value="ECO:0007669"/>
    <property type="project" value="TreeGrafter"/>
</dbReference>
<dbReference type="PROSITE" id="PS51185">
    <property type="entry name" value="WHEP_TRS_2"/>
    <property type="match status" value="1"/>
</dbReference>
<feature type="chain" id="PRO_5035223786" description="Glycine--tRNA ligase" evidence="25">
    <location>
        <begin position="27"/>
        <end position="707"/>
    </location>
</feature>
<dbReference type="InterPro" id="IPR045864">
    <property type="entry name" value="aa-tRNA-synth_II/BPL/LPL"/>
</dbReference>
<keyword evidence="25" id="KW-0732">Signal</keyword>
<evidence type="ECO:0000256" key="24">
    <source>
        <dbReference type="SAM" id="MobiDB-lite"/>
    </source>
</evidence>
<keyword evidence="11" id="KW-0808">Transferase</keyword>
<evidence type="ECO:0000256" key="16">
    <source>
        <dbReference type="ARBA" id="ARBA00023128"/>
    </source>
</evidence>
<comment type="caution">
    <text evidence="28">The sequence shown here is derived from an EMBL/GenBank/DDBJ whole genome shotgun (WGS) entry which is preliminary data.</text>
</comment>
<evidence type="ECO:0000256" key="22">
    <source>
        <dbReference type="ARBA" id="ARBA00058014"/>
    </source>
</evidence>
<evidence type="ECO:0000256" key="4">
    <source>
        <dbReference type="ARBA" id="ARBA00004550"/>
    </source>
</evidence>
<dbReference type="GO" id="GO:0004820">
    <property type="term" value="F:glycine-tRNA ligase activity"/>
    <property type="evidence" value="ECO:0007669"/>
    <property type="project" value="UniProtKB-EC"/>
</dbReference>
<gene>
    <name evidence="28" type="ORF">LTLLF_156040</name>
</gene>
<proteinExistence type="inferred from homology"/>
<accession>A0A8J6GG99</accession>
<dbReference type="CDD" id="cd00774">
    <property type="entry name" value="GlyRS-like_core"/>
    <property type="match status" value="1"/>
</dbReference>
<keyword evidence="9" id="KW-0963">Cytoplasm</keyword>
<sequence>MPCPLPTLLRASRAALLILSPPRVFAAPASLRLLSVPSQPAASRSSMDSAEELLAPLRLAVRQQGDLVRKLKEDKAPQVDVDRAVAELKARKRVLEAKELALQPKDDVVDRAKMEDTLKRRFFYDQAFAIYGGVSGLYDFGPVGCALKNNIIQTWRQHFIQEEQILEIDCTMLTPEPVLKTSGHVDKFADFMVKDVKNGECFRADHLLKAHLQKLMSDKKCSAEKKSEMESVLAQLDNYGQQELGDLFVNYNVKSPTTGNDLSPPVPFNLMFKTFIGPGGNMPGYLRPETAQGIFLNFKRLLEFNQGKLPFAAAQIGNSFRNEISPRSGLIRVREFTMAEIEHFVDPSEKDHPKFQSVADLSLYLYSAKAQVSGQSARKMRLGDAVEQGVINNSVLGYFIGRIYLYLMKVGVSPEKLRFRQHMENEMAHYACDCWDAESKTSYSVTIVFQSPKAVLCCNSLTVLYKTVNVVQFEPNKGAVGKAYKKDAKLVMEYLSACDECYITEMELLLNEKGEFTIETEGKTFQLTKDMVSVKRFQKTLHVEEVVPSVIEPSFGLGRIMYTILEHTFHVREGDEQRTGGASGDPQKAEALTRNGVSHKVDDSSGSIGRRYARTDEIGVAFGITIDFDTVNKTPHTATLRDRDSMRQIRAEVSELPGVVRDLANGSITWADVEASRFHHNKTAQTDEVVNTRRYINRIVGFAFLAP</sequence>
<dbReference type="AlphaFoldDB" id="A0A8J6GG99"/>
<dbReference type="Gene3D" id="3.30.40.230">
    <property type="match status" value="1"/>
</dbReference>
<dbReference type="InterPro" id="IPR033731">
    <property type="entry name" value="GlyRS-like_core"/>
</dbReference>
<dbReference type="PANTHER" id="PTHR10745">
    <property type="entry name" value="GLYCYL-TRNA SYNTHETASE/DNA POLYMERASE SUBUNIT GAMMA-2"/>
    <property type="match status" value="1"/>
</dbReference>
<dbReference type="PRINTS" id="PR01043">
    <property type="entry name" value="TRNASYNTHGLY"/>
</dbReference>
<keyword evidence="15" id="KW-0809">Transit peptide</keyword>
<dbReference type="PANTHER" id="PTHR10745:SF0">
    <property type="entry name" value="GLYCINE--TRNA LIGASE"/>
    <property type="match status" value="1"/>
</dbReference>
<keyword evidence="10 28" id="KW-0436">Ligase</keyword>
<dbReference type="Pfam" id="PF00458">
    <property type="entry name" value="WHEP-TRS"/>
    <property type="match status" value="1"/>
</dbReference>
<evidence type="ECO:0000256" key="1">
    <source>
        <dbReference type="ARBA" id="ARBA00004173"/>
    </source>
</evidence>
<evidence type="ECO:0000256" key="25">
    <source>
        <dbReference type="SAM" id="SignalP"/>
    </source>
</evidence>
<dbReference type="Pfam" id="PF00587">
    <property type="entry name" value="tRNA-synt_2b"/>
    <property type="match status" value="1"/>
</dbReference>
<dbReference type="InterPro" id="IPR004154">
    <property type="entry name" value="Anticodon-bd"/>
</dbReference>
<dbReference type="PROSITE" id="PS50862">
    <property type="entry name" value="AA_TRNA_LIGASE_II"/>
    <property type="match status" value="1"/>
</dbReference>
<evidence type="ECO:0000256" key="15">
    <source>
        <dbReference type="ARBA" id="ARBA00022946"/>
    </source>
</evidence>
<evidence type="ECO:0000256" key="5">
    <source>
        <dbReference type="ARBA" id="ARBA00008226"/>
    </source>
</evidence>
<evidence type="ECO:0000256" key="19">
    <source>
        <dbReference type="ARBA" id="ARBA00030057"/>
    </source>
</evidence>
<dbReference type="SMART" id="SM00991">
    <property type="entry name" value="WHEP-TRS"/>
    <property type="match status" value="1"/>
</dbReference>
<keyword evidence="18" id="KW-0966">Cell projection</keyword>
<dbReference type="NCBIfam" id="TIGR00389">
    <property type="entry name" value="glyS_dimeric"/>
    <property type="match status" value="1"/>
</dbReference>
<evidence type="ECO:0000256" key="20">
    <source>
        <dbReference type="ARBA" id="ARBA00048436"/>
    </source>
</evidence>
<feature type="domain" description="Aminoacyl-transfer RNA synthetases class-II family profile" evidence="26">
    <location>
        <begin position="230"/>
        <end position="586"/>
    </location>
</feature>
<dbReference type="InterPro" id="IPR000738">
    <property type="entry name" value="WHEP-TRS_dom"/>
</dbReference>
<dbReference type="GO" id="GO:0005524">
    <property type="term" value="F:ATP binding"/>
    <property type="evidence" value="ECO:0007669"/>
    <property type="project" value="UniProtKB-KW"/>
</dbReference>
<dbReference type="Gene3D" id="1.10.287.10">
    <property type="entry name" value="S15/NS1, RNA-binding"/>
    <property type="match status" value="1"/>
</dbReference>
<dbReference type="SUPFAM" id="SSF55681">
    <property type="entry name" value="Class II aaRS and biotin synthetases"/>
    <property type="match status" value="1"/>
</dbReference>
<comment type="similarity">
    <text evidence="5">Belongs to the class-II aminoacyl-tRNA synthetase family.</text>
</comment>
<evidence type="ECO:0000256" key="2">
    <source>
        <dbReference type="ARBA" id="ARBA00004489"/>
    </source>
</evidence>
<dbReference type="GO" id="GO:0005739">
    <property type="term" value="C:mitochondrion"/>
    <property type="evidence" value="ECO:0007669"/>
    <property type="project" value="UniProtKB-SubCell"/>
</dbReference>
<evidence type="ECO:0000256" key="13">
    <source>
        <dbReference type="ARBA" id="ARBA00022840"/>
    </source>
</evidence>
<evidence type="ECO:0000256" key="12">
    <source>
        <dbReference type="ARBA" id="ARBA00022741"/>
    </source>
</evidence>
<dbReference type="InterPro" id="IPR036621">
    <property type="entry name" value="Anticodon-bd_dom_sf"/>
</dbReference>